<evidence type="ECO:0008006" key="4">
    <source>
        <dbReference type="Google" id="ProtNLM"/>
    </source>
</evidence>
<sequence length="412" mass="46675">MEHKLTADDNDLDLLLLLDDHEGHNWDTNEDREANHVTCSDINEVCSIILAASICSSMPDLSSDCTPAQAIAPTQQQPKGSGKEKQEIKRLRDEVKSLQAELKAHKLSRAMSTQGMSFWEQITYSEHMEKQKSLAENEHLREAIEEHEGLIENMKSVLFKKPRRLNHRDIQEWQEYKLDANESLRARAIHAIADRQFSRMQSAFLRAGVLGQTEDMFRAQTLPQKNGTTLFELVNHTTVKAPFRAIGAAIWQIFGASKTPCLPNGMSEILETVDPCTVYGRVICTRGGSMHWQSNCIRKYYPRNDGYVFIGRAVLEDALNPTTSSDIVDDKWSWIQVVPIDHNRCQITLLLQAKLPMAADAVDFSRLQVFMGAPKHPFPHVQCAVDNARRVQKLLSLLLNDIVVENQRTTTC</sequence>
<accession>A0A6G0X7S3</accession>
<proteinExistence type="predicted"/>
<dbReference type="VEuPathDB" id="FungiDB:AeMF1_008988"/>
<dbReference type="Proteomes" id="UP000481153">
    <property type="component" value="Unassembled WGS sequence"/>
</dbReference>
<evidence type="ECO:0000313" key="3">
    <source>
        <dbReference type="Proteomes" id="UP000481153"/>
    </source>
</evidence>
<evidence type="ECO:0000313" key="2">
    <source>
        <dbReference type="EMBL" id="KAF0736092.1"/>
    </source>
</evidence>
<evidence type="ECO:0000256" key="1">
    <source>
        <dbReference type="SAM" id="MobiDB-lite"/>
    </source>
</evidence>
<feature type="compositionally biased region" description="Basic and acidic residues" evidence="1">
    <location>
        <begin position="81"/>
        <end position="90"/>
    </location>
</feature>
<gene>
    <name evidence="2" type="ORF">Ae201684_007678</name>
</gene>
<reference evidence="2 3" key="1">
    <citation type="submission" date="2019-07" db="EMBL/GenBank/DDBJ databases">
        <title>Genomics analysis of Aphanomyces spp. identifies a new class of oomycete effector associated with host adaptation.</title>
        <authorList>
            <person name="Gaulin E."/>
        </authorList>
    </citation>
    <scope>NUCLEOTIDE SEQUENCE [LARGE SCALE GENOMIC DNA]</scope>
    <source>
        <strain evidence="2 3">ATCC 201684</strain>
    </source>
</reference>
<dbReference type="AlphaFoldDB" id="A0A6G0X7S3"/>
<name>A0A6G0X7S3_9STRA</name>
<comment type="caution">
    <text evidence="2">The sequence shown here is derived from an EMBL/GenBank/DDBJ whole genome shotgun (WGS) entry which is preliminary data.</text>
</comment>
<organism evidence="2 3">
    <name type="scientific">Aphanomyces euteiches</name>
    <dbReference type="NCBI Taxonomy" id="100861"/>
    <lineage>
        <taxon>Eukaryota</taxon>
        <taxon>Sar</taxon>
        <taxon>Stramenopiles</taxon>
        <taxon>Oomycota</taxon>
        <taxon>Saprolegniomycetes</taxon>
        <taxon>Saprolegniales</taxon>
        <taxon>Verrucalvaceae</taxon>
        <taxon>Aphanomyces</taxon>
    </lineage>
</organism>
<keyword evidence="3" id="KW-1185">Reference proteome</keyword>
<protein>
    <recommendedName>
        <fullName evidence="4">START domain-containing protein</fullName>
    </recommendedName>
</protein>
<dbReference type="EMBL" id="VJMJ01000090">
    <property type="protein sequence ID" value="KAF0736092.1"/>
    <property type="molecule type" value="Genomic_DNA"/>
</dbReference>
<feature type="region of interest" description="Disordered" evidence="1">
    <location>
        <begin position="71"/>
        <end position="90"/>
    </location>
</feature>